<sequence>MNDDLIDRSDDPQLGRSLGLSRRQLLAATTGMAAAAALGAAAFGAGSPARAATAAAARTAPGANGVLIPPGKRGIILYTVRDAISRDPNTTDLASGFKEVFQELSRIGYKQIEFAGYGQHANAEGGNVNNVAGAHLLRSWLDDNGLEAEGNHGSIPSTITDASLAAFDAQCEVANILGFGHIGTGGDPTGSAYVADWQAAADRWNILGERAAGHGLKLYTHNHDVAYSFLLDSGPLDALGRPTRSSGTRRLEYFLANTDPNYVYLEMDIYWAHVAQYKHKVFTAPDGSSVENIFDPAAVAAAQTMRFPLFHAKDGRSNPNTGNGYDMVPFGTGDIDYTTFFQRIGAGGYHNPMWEQDTAPGGAANPGQSLAFAQTSYDNMAALRG</sequence>
<protein>
    <submittedName>
        <fullName evidence="3">Sugar phosphate isomerase/epimerase</fullName>
    </submittedName>
</protein>
<keyword evidence="4" id="KW-1185">Reference proteome</keyword>
<evidence type="ECO:0000313" key="4">
    <source>
        <dbReference type="Proteomes" id="UP001500002"/>
    </source>
</evidence>
<dbReference type="Pfam" id="PF01261">
    <property type="entry name" value="AP_endonuc_2"/>
    <property type="match status" value="1"/>
</dbReference>
<dbReference type="Proteomes" id="UP001500002">
    <property type="component" value="Unassembled WGS sequence"/>
</dbReference>
<dbReference type="PROSITE" id="PS51318">
    <property type="entry name" value="TAT"/>
    <property type="match status" value="1"/>
</dbReference>
<evidence type="ECO:0000256" key="1">
    <source>
        <dbReference type="ARBA" id="ARBA00023277"/>
    </source>
</evidence>
<gene>
    <name evidence="3" type="ORF">GCM10009749_04250</name>
</gene>
<name>A0ABN2LU88_9MICO</name>
<organism evidence="3 4">
    <name type="scientific">Agromyces neolithicus</name>
    <dbReference type="NCBI Taxonomy" id="269420"/>
    <lineage>
        <taxon>Bacteria</taxon>
        <taxon>Bacillati</taxon>
        <taxon>Actinomycetota</taxon>
        <taxon>Actinomycetes</taxon>
        <taxon>Micrococcales</taxon>
        <taxon>Microbacteriaceae</taxon>
        <taxon>Agromyces</taxon>
    </lineage>
</organism>
<evidence type="ECO:0000313" key="3">
    <source>
        <dbReference type="EMBL" id="GAA1799597.1"/>
    </source>
</evidence>
<dbReference type="GO" id="GO:0016853">
    <property type="term" value="F:isomerase activity"/>
    <property type="evidence" value="ECO:0007669"/>
    <property type="project" value="UniProtKB-KW"/>
</dbReference>
<dbReference type="InterPro" id="IPR006311">
    <property type="entry name" value="TAT_signal"/>
</dbReference>
<dbReference type="SUPFAM" id="SSF51658">
    <property type="entry name" value="Xylose isomerase-like"/>
    <property type="match status" value="1"/>
</dbReference>
<dbReference type="Gene3D" id="3.20.20.150">
    <property type="entry name" value="Divalent-metal-dependent TIM barrel enzymes"/>
    <property type="match status" value="1"/>
</dbReference>
<dbReference type="InterPro" id="IPR013022">
    <property type="entry name" value="Xyl_isomerase-like_TIM-brl"/>
</dbReference>
<dbReference type="RefSeq" id="WP_344292919.1">
    <property type="nucleotide sequence ID" value="NZ_BAAANJ010000001.1"/>
</dbReference>
<dbReference type="InterPro" id="IPR050312">
    <property type="entry name" value="IolE/XylAMocC-like"/>
</dbReference>
<keyword evidence="3" id="KW-0413">Isomerase</keyword>
<feature type="domain" description="Xylose isomerase-like TIM barrel" evidence="2">
    <location>
        <begin position="101"/>
        <end position="353"/>
    </location>
</feature>
<proteinExistence type="predicted"/>
<dbReference type="EMBL" id="BAAANJ010000001">
    <property type="protein sequence ID" value="GAA1799597.1"/>
    <property type="molecule type" value="Genomic_DNA"/>
</dbReference>
<evidence type="ECO:0000259" key="2">
    <source>
        <dbReference type="Pfam" id="PF01261"/>
    </source>
</evidence>
<accession>A0ABN2LU88</accession>
<comment type="caution">
    <text evidence="3">The sequence shown here is derived from an EMBL/GenBank/DDBJ whole genome shotgun (WGS) entry which is preliminary data.</text>
</comment>
<reference evidence="3 4" key="1">
    <citation type="journal article" date="2019" name="Int. J. Syst. Evol. Microbiol.">
        <title>The Global Catalogue of Microorganisms (GCM) 10K type strain sequencing project: providing services to taxonomists for standard genome sequencing and annotation.</title>
        <authorList>
            <consortium name="The Broad Institute Genomics Platform"/>
            <consortium name="The Broad Institute Genome Sequencing Center for Infectious Disease"/>
            <person name="Wu L."/>
            <person name="Ma J."/>
        </authorList>
    </citation>
    <scope>NUCLEOTIDE SEQUENCE [LARGE SCALE GENOMIC DNA]</scope>
    <source>
        <strain evidence="3 4">JCM 14322</strain>
    </source>
</reference>
<dbReference type="PANTHER" id="PTHR12110:SF41">
    <property type="entry name" value="INOSOSE DEHYDRATASE"/>
    <property type="match status" value="1"/>
</dbReference>
<dbReference type="PANTHER" id="PTHR12110">
    <property type="entry name" value="HYDROXYPYRUVATE ISOMERASE"/>
    <property type="match status" value="1"/>
</dbReference>
<keyword evidence="1" id="KW-0119">Carbohydrate metabolism</keyword>
<dbReference type="InterPro" id="IPR036237">
    <property type="entry name" value="Xyl_isomerase-like_sf"/>
</dbReference>